<keyword evidence="3" id="KW-1185">Reference proteome</keyword>
<dbReference type="AlphaFoldDB" id="A0A8R7QLJ9"/>
<feature type="region of interest" description="Disordered" evidence="1">
    <location>
        <begin position="1"/>
        <end position="43"/>
    </location>
</feature>
<dbReference type="Proteomes" id="UP000015106">
    <property type="component" value="Chromosome 6"/>
</dbReference>
<evidence type="ECO:0000313" key="3">
    <source>
        <dbReference type="Proteomes" id="UP000015106"/>
    </source>
</evidence>
<evidence type="ECO:0000313" key="2">
    <source>
        <dbReference type="EnsemblPlants" id="TuG1812G0600001367.01.T01.cds261333"/>
    </source>
</evidence>
<organism evidence="2 3">
    <name type="scientific">Triticum urartu</name>
    <name type="common">Red wild einkorn</name>
    <name type="synonym">Crithodium urartu</name>
    <dbReference type="NCBI Taxonomy" id="4572"/>
    <lineage>
        <taxon>Eukaryota</taxon>
        <taxon>Viridiplantae</taxon>
        <taxon>Streptophyta</taxon>
        <taxon>Embryophyta</taxon>
        <taxon>Tracheophyta</taxon>
        <taxon>Spermatophyta</taxon>
        <taxon>Magnoliopsida</taxon>
        <taxon>Liliopsida</taxon>
        <taxon>Poales</taxon>
        <taxon>Poaceae</taxon>
        <taxon>BOP clade</taxon>
        <taxon>Pooideae</taxon>
        <taxon>Triticodae</taxon>
        <taxon>Triticeae</taxon>
        <taxon>Triticinae</taxon>
        <taxon>Triticum</taxon>
    </lineage>
</organism>
<accession>A0A8R7QLJ9</accession>
<evidence type="ECO:0000256" key="1">
    <source>
        <dbReference type="SAM" id="MobiDB-lite"/>
    </source>
</evidence>
<reference evidence="2" key="2">
    <citation type="submission" date="2018-03" db="EMBL/GenBank/DDBJ databases">
        <title>The Triticum urartu genome reveals the dynamic nature of wheat genome evolution.</title>
        <authorList>
            <person name="Ling H."/>
            <person name="Ma B."/>
            <person name="Shi X."/>
            <person name="Liu H."/>
            <person name="Dong L."/>
            <person name="Sun H."/>
            <person name="Cao Y."/>
            <person name="Gao Q."/>
            <person name="Zheng S."/>
            <person name="Li Y."/>
            <person name="Yu Y."/>
            <person name="Du H."/>
            <person name="Qi M."/>
            <person name="Li Y."/>
            <person name="Yu H."/>
            <person name="Cui Y."/>
            <person name="Wang N."/>
            <person name="Chen C."/>
            <person name="Wu H."/>
            <person name="Zhao Y."/>
            <person name="Zhang J."/>
            <person name="Li Y."/>
            <person name="Zhou W."/>
            <person name="Zhang B."/>
            <person name="Hu W."/>
            <person name="Eijk M."/>
            <person name="Tang J."/>
            <person name="Witsenboer H."/>
            <person name="Zhao S."/>
            <person name="Li Z."/>
            <person name="Zhang A."/>
            <person name="Wang D."/>
            <person name="Liang C."/>
        </authorList>
    </citation>
    <scope>NUCLEOTIDE SEQUENCE [LARGE SCALE GENOMIC DNA]</scope>
    <source>
        <strain evidence="2">cv. G1812</strain>
    </source>
</reference>
<protein>
    <submittedName>
        <fullName evidence="2">Uncharacterized protein</fullName>
    </submittedName>
</protein>
<sequence length="131" mass="14848">CGELTRGSPASAPLRRPPEHTTQRLSGCTARRPKPTSSNHHARPLLRMTVRCRPWTSTTSWRCRRSTSSLTAPPQMHSSTISRLACPWWSCSRWMSSSRTWASPTWWPGLNVQVLLVLLHSEFDSGFTIYA</sequence>
<reference evidence="3" key="1">
    <citation type="journal article" date="2013" name="Nature">
        <title>Draft genome of the wheat A-genome progenitor Triticum urartu.</title>
        <authorList>
            <person name="Ling H.Q."/>
            <person name="Zhao S."/>
            <person name="Liu D."/>
            <person name="Wang J."/>
            <person name="Sun H."/>
            <person name="Zhang C."/>
            <person name="Fan H."/>
            <person name="Li D."/>
            <person name="Dong L."/>
            <person name="Tao Y."/>
            <person name="Gao C."/>
            <person name="Wu H."/>
            <person name="Li Y."/>
            <person name="Cui Y."/>
            <person name="Guo X."/>
            <person name="Zheng S."/>
            <person name="Wang B."/>
            <person name="Yu K."/>
            <person name="Liang Q."/>
            <person name="Yang W."/>
            <person name="Lou X."/>
            <person name="Chen J."/>
            <person name="Feng M."/>
            <person name="Jian J."/>
            <person name="Zhang X."/>
            <person name="Luo G."/>
            <person name="Jiang Y."/>
            <person name="Liu J."/>
            <person name="Wang Z."/>
            <person name="Sha Y."/>
            <person name="Zhang B."/>
            <person name="Wu H."/>
            <person name="Tang D."/>
            <person name="Shen Q."/>
            <person name="Xue P."/>
            <person name="Zou S."/>
            <person name="Wang X."/>
            <person name="Liu X."/>
            <person name="Wang F."/>
            <person name="Yang Y."/>
            <person name="An X."/>
            <person name="Dong Z."/>
            <person name="Zhang K."/>
            <person name="Zhang X."/>
            <person name="Luo M.C."/>
            <person name="Dvorak J."/>
            <person name="Tong Y."/>
            <person name="Wang J."/>
            <person name="Yang H."/>
            <person name="Li Z."/>
            <person name="Wang D."/>
            <person name="Zhang A."/>
            <person name="Wang J."/>
        </authorList>
    </citation>
    <scope>NUCLEOTIDE SEQUENCE</scope>
    <source>
        <strain evidence="3">cv. G1812</strain>
    </source>
</reference>
<reference evidence="2" key="3">
    <citation type="submission" date="2022-06" db="UniProtKB">
        <authorList>
            <consortium name="EnsemblPlants"/>
        </authorList>
    </citation>
    <scope>IDENTIFICATION</scope>
</reference>
<name>A0A8R7QLJ9_TRIUA</name>
<dbReference type="EnsemblPlants" id="TuG1812G0600001367.01.T01">
    <property type="protein sequence ID" value="TuG1812G0600001367.01.T01.cds261333"/>
    <property type="gene ID" value="TuG1812G0600001367.01"/>
</dbReference>
<dbReference type="Gramene" id="TuG1812G0600001367.01.T01">
    <property type="protein sequence ID" value="TuG1812G0600001367.01.T01.cds261333"/>
    <property type="gene ID" value="TuG1812G0600001367.01"/>
</dbReference>
<proteinExistence type="predicted"/>